<organism evidence="1 2">
    <name type="scientific">Streptomyces albus (strain ATCC 21838 / DSM 41398 / FERM P-419 / JCM 4703 / NBRC 107858)</name>
    <dbReference type="NCBI Taxonomy" id="1081613"/>
    <lineage>
        <taxon>Bacteria</taxon>
        <taxon>Bacillati</taxon>
        <taxon>Actinomycetota</taxon>
        <taxon>Actinomycetes</taxon>
        <taxon>Kitasatosporales</taxon>
        <taxon>Streptomycetaceae</taxon>
        <taxon>Streptomyces</taxon>
    </lineage>
</organism>
<reference evidence="1 2" key="1">
    <citation type="submission" date="2015-01" db="EMBL/GenBank/DDBJ databases">
        <title>Enhanced salinomycin production by adjusting the supply of polyketide extender units in Streptomyce albus DSM 41398.</title>
        <authorList>
            <person name="Lu C."/>
        </authorList>
    </citation>
    <scope>NUCLEOTIDE SEQUENCE [LARGE SCALE GENOMIC DNA]</scope>
    <source>
        <strain evidence="2">ATCC 21838 / DSM 41398 / FERM P-419 / JCM 4703 / NBRC 107858</strain>
    </source>
</reference>
<sequence length="94" mass="10326">MGAQYHGADGEIEDPSEEALFMLISDLIDSENTFVVVQPDEGDPVWFASVAAWDGGGYELVRRNTSRNQHQVTTAALSSHAGKLLLRNGSRRYC</sequence>
<accession>A0A0B5EMC7</accession>
<dbReference type="AlphaFoldDB" id="A0A0B5EMC7"/>
<keyword evidence="2" id="KW-1185">Reference proteome</keyword>
<dbReference type="KEGG" id="sals:SLNWT_0129"/>
<protein>
    <submittedName>
        <fullName evidence="1">Uncharacterized protein</fullName>
    </submittedName>
</protein>
<proteinExistence type="predicted"/>
<evidence type="ECO:0000313" key="1">
    <source>
        <dbReference type="EMBL" id="AJE80505.1"/>
    </source>
</evidence>
<dbReference type="EMBL" id="CP010519">
    <property type="protein sequence ID" value="AJE80505.1"/>
    <property type="molecule type" value="Genomic_DNA"/>
</dbReference>
<evidence type="ECO:0000313" key="2">
    <source>
        <dbReference type="Proteomes" id="UP000031523"/>
    </source>
</evidence>
<dbReference type="Proteomes" id="UP000031523">
    <property type="component" value="Chromosome"/>
</dbReference>
<name>A0A0B5EMC7_STRA4</name>
<gene>
    <name evidence="1" type="ORF">SLNWT_0129</name>
</gene>